<evidence type="ECO:0000313" key="2">
    <source>
        <dbReference type="Proteomes" id="UP001084197"/>
    </source>
</evidence>
<gene>
    <name evidence="1" type="ORF">OWO01_12565</name>
</gene>
<dbReference type="AlphaFoldDB" id="A0A9J6RER9"/>
<dbReference type="RefSeq" id="WP_268780809.1">
    <property type="nucleotide sequence ID" value="NZ_JAPRAT010000026.1"/>
</dbReference>
<reference evidence="1" key="1">
    <citation type="submission" date="2022-11" db="EMBL/GenBank/DDBJ databases">
        <title>WGS of Natronobacillus azotifigens 24KS-1, an anaerobic diazotrophic haloalkaliphile from soda-rich habitats.</title>
        <authorList>
            <person name="Sorokin D.Y."/>
            <person name="Merkel A.Y."/>
        </authorList>
    </citation>
    <scope>NUCLEOTIDE SEQUENCE</scope>
    <source>
        <strain evidence="1">24KS-1</strain>
    </source>
</reference>
<evidence type="ECO:0000313" key="1">
    <source>
        <dbReference type="EMBL" id="MCZ0704047.1"/>
    </source>
</evidence>
<name>A0A9J6RER9_9BACI</name>
<protein>
    <recommendedName>
        <fullName evidence="3">LysM domain-containing protein</fullName>
    </recommendedName>
</protein>
<proteinExistence type="predicted"/>
<organism evidence="1 2">
    <name type="scientific">Natronobacillus azotifigens</name>
    <dbReference type="NCBI Taxonomy" id="472978"/>
    <lineage>
        <taxon>Bacteria</taxon>
        <taxon>Bacillati</taxon>
        <taxon>Bacillota</taxon>
        <taxon>Bacilli</taxon>
        <taxon>Bacillales</taxon>
        <taxon>Bacillaceae</taxon>
        <taxon>Natronobacillus</taxon>
    </lineage>
</organism>
<dbReference type="Proteomes" id="UP001084197">
    <property type="component" value="Unassembled WGS sequence"/>
</dbReference>
<accession>A0A9J6RER9</accession>
<sequence length="111" mass="12788">MPSIRTCTIITLIFLTLISIYMDLQTGIPTKTVPNKNNSSQHHYDQQSSSFQVISYNINNNDTLFSIFDHLNANSSSIDIEQFLIDFQELNPSADIYQLENNTTYLFPIYE</sequence>
<evidence type="ECO:0008006" key="3">
    <source>
        <dbReference type="Google" id="ProtNLM"/>
    </source>
</evidence>
<comment type="caution">
    <text evidence="1">The sequence shown here is derived from an EMBL/GenBank/DDBJ whole genome shotgun (WGS) entry which is preliminary data.</text>
</comment>
<keyword evidence="2" id="KW-1185">Reference proteome</keyword>
<dbReference type="EMBL" id="JAPRAT010000026">
    <property type="protein sequence ID" value="MCZ0704047.1"/>
    <property type="molecule type" value="Genomic_DNA"/>
</dbReference>